<dbReference type="Proteomes" id="UP001165121">
    <property type="component" value="Unassembled WGS sequence"/>
</dbReference>
<dbReference type="AlphaFoldDB" id="A0A9W6XSQ7"/>
<evidence type="ECO:0000313" key="2">
    <source>
        <dbReference type="EMBL" id="GMF44649.1"/>
    </source>
</evidence>
<evidence type="ECO:0000256" key="1">
    <source>
        <dbReference type="SAM" id="MobiDB-lite"/>
    </source>
</evidence>
<protein>
    <submittedName>
        <fullName evidence="2">Unnamed protein product</fullName>
    </submittedName>
</protein>
<evidence type="ECO:0000313" key="3">
    <source>
        <dbReference type="Proteomes" id="UP001165121"/>
    </source>
</evidence>
<accession>A0A9W6XSQ7</accession>
<dbReference type="EMBL" id="BSXT01001719">
    <property type="protein sequence ID" value="GMF44649.1"/>
    <property type="molecule type" value="Genomic_DNA"/>
</dbReference>
<name>A0A9W6XSQ7_9STRA</name>
<dbReference type="GO" id="GO:0003676">
    <property type="term" value="F:nucleic acid binding"/>
    <property type="evidence" value="ECO:0007669"/>
    <property type="project" value="InterPro"/>
</dbReference>
<proteinExistence type="predicted"/>
<organism evidence="2 3">
    <name type="scientific">Phytophthora fragariaefolia</name>
    <dbReference type="NCBI Taxonomy" id="1490495"/>
    <lineage>
        <taxon>Eukaryota</taxon>
        <taxon>Sar</taxon>
        <taxon>Stramenopiles</taxon>
        <taxon>Oomycota</taxon>
        <taxon>Peronosporomycetes</taxon>
        <taxon>Peronosporales</taxon>
        <taxon>Peronosporaceae</taxon>
        <taxon>Phytophthora</taxon>
    </lineage>
</organism>
<keyword evidence="3" id="KW-1185">Reference proteome</keyword>
<gene>
    <name evidence="2" type="ORF">Pfra01_001565200</name>
</gene>
<dbReference type="InterPro" id="IPR036397">
    <property type="entry name" value="RNaseH_sf"/>
</dbReference>
<sequence length="402" mass="44627">MTTVVGRIPRPYGKTLKATKPNELLHFDFLTMIEDDGNAKYVLVLNDKLSGYVELIACSHAGADQAYHGLMDWFKRLGIVLPLGYYSARRVVGVEHNAGGPARRQEAPQSVRGSTRWRTGPQHPSSTRAYGHNHRVGCNATYRMFGWRSMLCTSSWSTQARGVTAPPESATAGARVFACKSSARVISWLAATATGRRGNKLALVWRGPKRIVRALNDYTFEVHEITSRLQLYRDATRGRFDELQEQTIYGEGGHLVEALDQRCLSPATHHWEIKVKWFVLDEIEASREPAEMMNEDVHALFDAFVIAQPTDKGRIAMAQALQTPTPVPSVRPPHSPAHITGAPRRVVCVYRELCREAEVIRQDKSAGLICGKPSGGAQGDQQLNTSPWVPVLQPCLVLQLVL</sequence>
<comment type="caution">
    <text evidence="2">The sequence shown here is derived from an EMBL/GenBank/DDBJ whole genome shotgun (WGS) entry which is preliminary data.</text>
</comment>
<dbReference type="Gene3D" id="3.30.420.10">
    <property type="entry name" value="Ribonuclease H-like superfamily/Ribonuclease H"/>
    <property type="match status" value="1"/>
</dbReference>
<dbReference type="SUPFAM" id="SSF53098">
    <property type="entry name" value="Ribonuclease H-like"/>
    <property type="match status" value="1"/>
</dbReference>
<feature type="region of interest" description="Disordered" evidence="1">
    <location>
        <begin position="97"/>
        <end position="131"/>
    </location>
</feature>
<feature type="compositionally biased region" description="Polar residues" evidence="1">
    <location>
        <begin position="107"/>
        <end position="128"/>
    </location>
</feature>
<dbReference type="InterPro" id="IPR012337">
    <property type="entry name" value="RNaseH-like_sf"/>
</dbReference>
<reference evidence="2" key="1">
    <citation type="submission" date="2023-04" db="EMBL/GenBank/DDBJ databases">
        <title>Phytophthora fragariaefolia NBRC 109709.</title>
        <authorList>
            <person name="Ichikawa N."/>
            <person name="Sato H."/>
            <person name="Tonouchi N."/>
        </authorList>
    </citation>
    <scope>NUCLEOTIDE SEQUENCE</scope>
    <source>
        <strain evidence="2">NBRC 109709</strain>
    </source>
</reference>